<dbReference type="AlphaFoldDB" id="A0A1M5B024"/>
<dbReference type="OrthoDB" id="9770553at2"/>
<proteinExistence type="predicted"/>
<dbReference type="EMBL" id="FQUC01000005">
    <property type="protein sequence ID" value="SHF35800.1"/>
    <property type="molecule type" value="Genomic_DNA"/>
</dbReference>
<dbReference type="RefSeq" id="WP_062180415.1">
    <property type="nucleotide sequence ID" value="NZ_BBXL01000010.1"/>
</dbReference>
<dbReference type="Gene3D" id="3.40.50.150">
    <property type="entry name" value="Vaccinia Virus protein VP39"/>
    <property type="match status" value="1"/>
</dbReference>
<reference evidence="5" key="1">
    <citation type="submission" date="2016-11" db="EMBL/GenBank/DDBJ databases">
        <authorList>
            <person name="Varghese N."/>
            <person name="Submissions S."/>
        </authorList>
    </citation>
    <scope>NUCLEOTIDE SEQUENCE [LARGE SCALE GENOMIC DNA]</scope>
    <source>
        <strain evidence="5">DSM 27370</strain>
    </source>
</reference>
<dbReference type="Pfam" id="PF13649">
    <property type="entry name" value="Methyltransf_25"/>
    <property type="match status" value="1"/>
</dbReference>
<evidence type="ECO:0000256" key="2">
    <source>
        <dbReference type="ARBA" id="ARBA00022679"/>
    </source>
</evidence>
<dbReference type="InterPro" id="IPR041698">
    <property type="entry name" value="Methyltransf_25"/>
</dbReference>
<evidence type="ECO:0000259" key="3">
    <source>
        <dbReference type="Pfam" id="PF13649"/>
    </source>
</evidence>
<dbReference type="GO" id="GO:0008168">
    <property type="term" value="F:methyltransferase activity"/>
    <property type="evidence" value="ECO:0007669"/>
    <property type="project" value="UniProtKB-KW"/>
</dbReference>
<dbReference type="GO" id="GO:0032259">
    <property type="term" value="P:methylation"/>
    <property type="evidence" value="ECO:0007669"/>
    <property type="project" value="UniProtKB-KW"/>
</dbReference>
<dbReference type="PANTHER" id="PTHR43861">
    <property type="entry name" value="TRANS-ACONITATE 2-METHYLTRANSFERASE-RELATED"/>
    <property type="match status" value="1"/>
</dbReference>
<dbReference type="InterPro" id="IPR029063">
    <property type="entry name" value="SAM-dependent_MTases_sf"/>
</dbReference>
<gene>
    <name evidence="4" type="ORF">SAMN05444362_105214</name>
</gene>
<name>A0A1M5B024_9BACT</name>
<dbReference type="SUPFAM" id="SSF53335">
    <property type="entry name" value="S-adenosyl-L-methionine-dependent methyltransferases"/>
    <property type="match status" value="1"/>
</dbReference>
<evidence type="ECO:0000313" key="5">
    <source>
        <dbReference type="Proteomes" id="UP000184480"/>
    </source>
</evidence>
<protein>
    <submittedName>
        <fullName evidence="4">tRNA (Cmo5U34)-methyltransferase</fullName>
    </submittedName>
</protein>
<organism evidence="4 5">
    <name type="scientific">Dysgonomonas macrotermitis</name>
    <dbReference type="NCBI Taxonomy" id="1346286"/>
    <lineage>
        <taxon>Bacteria</taxon>
        <taxon>Pseudomonadati</taxon>
        <taxon>Bacteroidota</taxon>
        <taxon>Bacteroidia</taxon>
        <taxon>Bacteroidales</taxon>
        <taxon>Dysgonomonadaceae</taxon>
        <taxon>Dysgonomonas</taxon>
    </lineage>
</organism>
<sequence>MNNKLSTKEIQERFDKDVERFSNLETGQVSTIDATISLELITESAKRICPKATDLLDIGCGAGNYTLKMLSKVHGLNCTLIDLSLPMLNRAEERVTSITNGNVTCLQGDIREIDLENGRYDIILAGAVLHHLRDDNDWETVFSKLYRILKKGGCLMISDLITQNSPLIDQYFTEKYTEYLTNVGGAEYAQNVLAYIEKEDTPRPLNFQLDLMKKVGFSEIEILHKNICFAAYGGIK</sequence>
<keyword evidence="1 4" id="KW-0489">Methyltransferase</keyword>
<accession>A0A1M5B024</accession>
<dbReference type="PANTHER" id="PTHR43861:SF1">
    <property type="entry name" value="TRANS-ACONITATE 2-METHYLTRANSFERASE"/>
    <property type="match status" value="1"/>
</dbReference>
<dbReference type="CDD" id="cd02440">
    <property type="entry name" value="AdoMet_MTases"/>
    <property type="match status" value="1"/>
</dbReference>
<evidence type="ECO:0000313" key="4">
    <source>
        <dbReference type="EMBL" id="SHF35800.1"/>
    </source>
</evidence>
<evidence type="ECO:0000256" key="1">
    <source>
        <dbReference type="ARBA" id="ARBA00022603"/>
    </source>
</evidence>
<keyword evidence="5" id="KW-1185">Reference proteome</keyword>
<dbReference type="STRING" id="1346286.SAMN05444362_105214"/>
<feature type="domain" description="Methyltransferase" evidence="3">
    <location>
        <begin position="56"/>
        <end position="153"/>
    </location>
</feature>
<dbReference type="Proteomes" id="UP000184480">
    <property type="component" value="Unassembled WGS sequence"/>
</dbReference>
<keyword evidence="2 4" id="KW-0808">Transferase</keyword>